<accession>A0A5J0S651</accession>
<sequence length="87" mass="9944">MDESRKQFLEWWRHPEQEELRKSCAEGWGEKIWSASRSAIAIELPAKNDISSDDYPIPDLVDWDDGRNAGIQECAEAIRAAGIKVKE</sequence>
<dbReference type="AlphaFoldDB" id="A0A5J0S651"/>
<gene>
    <name evidence="1" type="ORF">DM035_22805</name>
</gene>
<organism evidence="1">
    <name type="scientific">Salmonella enterica subsp. enterica serovar Kottbus</name>
    <dbReference type="NCBI Taxonomy" id="224727"/>
    <lineage>
        <taxon>Bacteria</taxon>
        <taxon>Pseudomonadati</taxon>
        <taxon>Pseudomonadota</taxon>
        <taxon>Gammaproteobacteria</taxon>
        <taxon>Enterobacterales</taxon>
        <taxon>Enterobacteriaceae</taxon>
        <taxon>Salmonella</taxon>
    </lineage>
</organism>
<proteinExistence type="predicted"/>
<protein>
    <submittedName>
        <fullName evidence="1">Uncharacterized protein</fullName>
    </submittedName>
</protein>
<dbReference type="InterPro" id="IPR058601">
    <property type="entry name" value="Phage_phiTE_015-like"/>
</dbReference>
<evidence type="ECO:0000313" key="1">
    <source>
        <dbReference type="EMBL" id="EBQ9796958.1"/>
    </source>
</evidence>
<comment type="caution">
    <text evidence="1">The sequence shown here is derived from an EMBL/GenBank/DDBJ whole genome shotgun (WGS) entry which is preliminary data.</text>
</comment>
<dbReference type="Pfam" id="PF26207">
    <property type="entry name" value="Phage_phiTE_015"/>
    <property type="match status" value="1"/>
</dbReference>
<name>A0A5J0S651_SALET</name>
<dbReference type="EMBL" id="AAGQTM010000033">
    <property type="protein sequence ID" value="EBQ9796958.1"/>
    <property type="molecule type" value="Genomic_DNA"/>
</dbReference>
<reference evidence="1" key="1">
    <citation type="submission" date="2018-06" db="EMBL/GenBank/DDBJ databases">
        <authorList>
            <person name="Ashton P.M."/>
            <person name="Dallman T."/>
            <person name="Nair S."/>
            <person name="De Pinna E."/>
            <person name="Peters T."/>
            <person name="Grant K."/>
        </authorList>
    </citation>
    <scope>NUCLEOTIDE SEQUENCE</scope>
    <source>
        <strain evidence="1">430336</strain>
    </source>
</reference>